<dbReference type="SFLD" id="SFLDS00003">
    <property type="entry name" value="Haloacid_Dehalogenase"/>
    <property type="match status" value="1"/>
</dbReference>
<dbReference type="RefSeq" id="WP_014806275.1">
    <property type="nucleotide sequence ID" value="NZ_DAONBL010000003.1"/>
</dbReference>
<proteinExistence type="predicted"/>
<gene>
    <name evidence="1" type="ORF">SAMN05444368_0730</name>
</gene>
<dbReference type="Proteomes" id="UP000185093">
    <property type="component" value="Unassembled WGS sequence"/>
</dbReference>
<dbReference type="EMBL" id="FSQZ01000001">
    <property type="protein sequence ID" value="SIN65212.1"/>
    <property type="molecule type" value="Genomic_DNA"/>
</dbReference>
<dbReference type="PANTHER" id="PTHR43434">
    <property type="entry name" value="PHOSPHOGLYCOLATE PHOSPHATASE"/>
    <property type="match status" value="1"/>
</dbReference>
<evidence type="ECO:0000313" key="1">
    <source>
        <dbReference type="EMBL" id="SIN65212.1"/>
    </source>
</evidence>
<dbReference type="PANTHER" id="PTHR43434:SF1">
    <property type="entry name" value="PHOSPHOGLYCOLATE PHOSPHATASE"/>
    <property type="match status" value="1"/>
</dbReference>
<dbReference type="InterPro" id="IPR041492">
    <property type="entry name" value="HAD_2"/>
</dbReference>
<dbReference type="Gene3D" id="1.10.150.240">
    <property type="entry name" value="Putative phosphatase, domain 2"/>
    <property type="match status" value="1"/>
</dbReference>
<dbReference type="InterPro" id="IPR006439">
    <property type="entry name" value="HAD-SF_hydro_IA"/>
</dbReference>
<dbReference type="InterPro" id="IPR050155">
    <property type="entry name" value="HAD-like_hydrolase_sf"/>
</dbReference>
<dbReference type="Gene3D" id="3.40.50.1000">
    <property type="entry name" value="HAD superfamily/HAD-like"/>
    <property type="match status" value="1"/>
</dbReference>
<dbReference type="InterPro" id="IPR023198">
    <property type="entry name" value="PGP-like_dom2"/>
</dbReference>
<dbReference type="Pfam" id="PF13419">
    <property type="entry name" value="HAD_2"/>
    <property type="match status" value="1"/>
</dbReference>
<dbReference type="NCBIfam" id="TIGR01549">
    <property type="entry name" value="HAD-SF-IA-v1"/>
    <property type="match status" value="1"/>
</dbReference>
<name>A0ABY1JCB1_9BACT</name>
<dbReference type="NCBIfam" id="TIGR01509">
    <property type="entry name" value="HAD-SF-IA-v3"/>
    <property type="match status" value="1"/>
</dbReference>
<reference evidence="1 2" key="1">
    <citation type="submission" date="2016-11" db="EMBL/GenBank/DDBJ databases">
        <authorList>
            <person name="Varghese N."/>
            <person name="Submissions S."/>
        </authorList>
    </citation>
    <scope>NUCLEOTIDE SEQUENCE [LARGE SCALE GENOMIC DNA]</scope>
    <source>
        <strain evidence="1 2">DSM 20664</strain>
    </source>
</reference>
<accession>A0ABY1JCB1</accession>
<dbReference type="PRINTS" id="PR00413">
    <property type="entry name" value="HADHALOGNASE"/>
</dbReference>
<dbReference type="InterPro" id="IPR036412">
    <property type="entry name" value="HAD-like_sf"/>
</dbReference>
<comment type="caution">
    <text evidence="1">The sequence shown here is derived from an EMBL/GenBank/DDBJ whole genome shotgun (WGS) entry which is preliminary data.</text>
</comment>
<dbReference type="SFLD" id="SFLDG01129">
    <property type="entry name" value="C1.5:_HAD__Beta-PGM__Phosphata"/>
    <property type="match status" value="1"/>
</dbReference>
<dbReference type="SUPFAM" id="SSF56784">
    <property type="entry name" value="HAD-like"/>
    <property type="match status" value="1"/>
</dbReference>
<dbReference type="InterPro" id="IPR023214">
    <property type="entry name" value="HAD_sf"/>
</dbReference>
<protein>
    <submittedName>
        <fullName evidence="1">Phosphoglycolate phosphatase/pyrophosphatase PpaX</fullName>
    </submittedName>
</protein>
<organism evidence="1 2">
    <name type="scientific">Acetomicrobium flavidum</name>
    <dbReference type="NCBI Taxonomy" id="49896"/>
    <lineage>
        <taxon>Bacteria</taxon>
        <taxon>Thermotogati</taxon>
        <taxon>Synergistota</taxon>
        <taxon>Synergistia</taxon>
        <taxon>Synergistales</taxon>
        <taxon>Acetomicrobiaceae</taxon>
        <taxon>Acetomicrobium</taxon>
    </lineage>
</organism>
<sequence length="220" mass="24482">MEIDAILFDFDMTLVDTSHAIAYAMNRFAEMMGLRKVSYEEVLATIGIPMDKSLSLLWKDAKPEWLEIYSQKCRPLEYERMKLFPGVSETLKALRDRGLKLGITSNRRSAKKAVTHLGLDGYFDVILGLEDVNTPKPDPKIILKAIRILGVDKDRVVYVGDTVIDMQTAKNAEVCGIGVTTGLYDEKSLIEAGASLVLPGVSRILDLCIPGKVMEKCLKK</sequence>
<evidence type="ECO:0000313" key="2">
    <source>
        <dbReference type="Proteomes" id="UP000185093"/>
    </source>
</evidence>
<dbReference type="SFLD" id="SFLDG01135">
    <property type="entry name" value="C1.5.6:_HAD__Beta-PGM__Phospha"/>
    <property type="match status" value="1"/>
</dbReference>
<keyword evidence="2" id="KW-1185">Reference proteome</keyword>